<keyword evidence="4" id="KW-1185">Reference proteome</keyword>
<dbReference type="SUPFAM" id="SSF56112">
    <property type="entry name" value="Protein kinase-like (PK-like)"/>
    <property type="match status" value="1"/>
</dbReference>
<dbReference type="Gene3D" id="1.10.510.10">
    <property type="entry name" value="Transferase(Phosphotransferase) domain 1"/>
    <property type="match status" value="1"/>
</dbReference>
<sequence length="893" mass="99119">MLIHGILEFFPNLHIVSIVSDSLQIDERPGGWVLGSMSFPYMQYTMDEVRDDKSILYSEADVIGDFNVSVAQGWVHDNDVLGTRLYVDPHALAEGKVDFAGDLWGFALTVLGLITRRQFRFEMGTIERLKAYRRGVWKIPALWGQSFLIDFLRMCSATPTLRMNSKEMLELLIRETIMDPSLFKPAFQIDIIATDELQLPIGLDCIEIRDSDTYSVFVGANENAYNDAVECQLRTDAFTGEVGEADWLNLGSENCSAGGHDPAPCSTDLSDGFDRESRRALATDTQDHNVANKEEAITDRSVKSSCRTDASSKVSDARLPLFGDAIFPTTSRALPKESSVESNVSEPIGKPTDALANTTQSTTEFPVEFLRWLFGRLNIFIQEVENCSRDLHAPKKSVADTLFALVENSDRYSNFGEILVEWMEDSLKVAYELKGEPYVGSEGQQYFESAKEIFSLFRLGPGNSTLDSMQLNPMARGLKESEKRTLSSSEQGNWSNDETDLSDAEKGVQHASQMNNAPDGIFGPVMSFINSRVHSLKTPANDPGRLEYAKQVFDLMTSRLEHAFPLGEQDAIPNSVGNVLRQLTAGSPPKKQIGNMDDMFSVLDALVGQIANNCEARKSSFSESEQPSTLTLVRTQQETTANGGQEFNTPYAQPKGTLDESLVRFIRTLVMLTQLKQPMNDKSAMCPDAKTVNAEADMILSGKQKPSDNGIIDLYNQAVTSFNREYQTINEPHSKSWEELVTFMARRAHFLKNWLAKLGKPKLIFSVLKSLVTETVKVYSSGDLTAEEDAALKMLLKAFGSMEKILKPGKEMGNKKPDERTWEVTIFRMVKQAVIYQFRLNKLGIPAHQAVNAQDGCCCESLIDQAVKTVVDLAIICGADKSLVSGIGKPAHL</sequence>
<feature type="non-terminal residue" evidence="3">
    <location>
        <position position="1"/>
    </location>
</feature>
<feature type="region of interest" description="Disordered" evidence="1">
    <location>
        <begin position="333"/>
        <end position="356"/>
    </location>
</feature>
<dbReference type="AlphaFoldDB" id="A0AA36CIF9"/>
<dbReference type="GO" id="GO:0005524">
    <property type="term" value="F:ATP binding"/>
    <property type="evidence" value="ECO:0007669"/>
    <property type="project" value="InterPro"/>
</dbReference>
<accession>A0AA36CIF9</accession>
<protein>
    <recommendedName>
        <fullName evidence="2">Protein kinase domain-containing protein</fullName>
    </recommendedName>
</protein>
<evidence type="ECO:0000256" key="1">
    <source>
        <dbReference type="SAM" id="MobiDB-lite"/>
    </source>
</evidence>
<dbReference type="GO" id="GO:0004672">
    <property type="term" value="F:protein kinase activity"/>
    <property type="evidence" value="ECO:0007669"/>
    <property type="project" value="InterPro"/>
</dbReference>
<proteinExistence type="predicted"/>
<dbReference type="InterPro" id="IPR000719">
    <property type="entry name" value="Prot_kinase_dom"/>
</dbReference>
<feature type="domain" description="Protein kinase" evidence="2">
    <location>
        <begin position="1"/>
        <end position="182"/>
    </location>
</feature>
<dbReference type="Proteomes" id="UP001177023">
    <property type="component" value="Unassembled WGS sequence"/>
</dbReference>
<name>A0AA36CIF9_9BILA</name>
<reference evidence="3" key="1">
    <citation type="submission" date="2023-06" db="EMBL/GenBank/DDBJ databases">
        <authorList>
            <person name="Delattre M."/>
        </authorList>
    </citation>
    <scope>NUCLEOTIDE SEQUENCE</scope>
    <source>
        <strain evidence="3">AF72</strain>
    </source>
</reference>
<dbReference type="InterPro" id="IPR011009">
    <property type="entry name" value="Kinase-like_dom_sf"/>
</dbReference>
<organism evidence="3 4">
    <name type="scientific">Mesorhabditis spiculigera</name>
    <dbReference type="NCBI Taxonomy" id="96644"/>
    <lineage>
        <taxon>Eukaryota</taxon>
        <taxon>Metazoa</taxon>
        <taxon>Ecdysozoa</taxon>
        <taxon>Nematoda</taxon>
        <taxon>Chromadorea</taxon>
        <taxon>Rhabditida</taxon>
        <taxon>Rhabditina</taxon>
        <taxon>Rhabditomorpha</taxon>
        <taxon>Rhabditoidea</taxon>
        <taxon>Rhabditidae</taxon>
        <taxon>Mesorhabditinae</taxon>
        <taxon>Mesorhabditis</taxon>
    </lineage>
</organism>
<comment type="caution">
    <text evidence="3">The sequence shown here is derived from an EMBL/GenBank/DDBJ whole genome shotgun (WGS) entry which is preliminary data.</text>
</comment>
<feature type="compositionally biased region" description="Polar residues" evidence="1">
    <location>
        <begin position="486"/>
        <end position="496"/>
    </location>
</feature>
<dbReference type="EMBL" id="CATQJA010001868">
    <property type="protein sequence ID" value="CAJ0568939.1"/>
    <property type="molecule type" value="Genomic_DNA"/>
</dbReference>
<evidence type="ECO:0000313" key="3">
    <source>
        <dbReference type="EMBL" id="CAJ0568939.1"/>
    </source>
</evidence>
<evidence type="ECO:0000259" key="2">
    <source>
        <dbReference type="PROSITE" id="PS50011"/>
    </source>
</evidence>
<gene>
    <name evidence="3" type="ORF">MSPICULIGERA_LOCUS7442</name>
</gene>
<evidence type="ECO:0000313" key="4">
    <source>
        <dbReference type="Proteomes" id="UP001177023"/>
    </source>
</evidence>
<dbReference type="PROSITE" id="PS50011">
    <property type="entry name" value="PROTEIN_KINASE_DOM"/>
    <property type="match status" value="1"/>
</dbReference>
<feature type="region of interest" description="Disordered" evidence="1">
    <location>
        <begin position="477"/>
        <end position="516"/>
    </location>
</feature>